<gene>
    <name evidence="3" type="ORF">TIFTF001_004364</name>
</gene>
<reference evidence="3" key="1">
    <citation type="submission" date="2023-07" db="EMBL/GenBank/DDBJ databases">
        <title>draft genome sequence of fig (Ficus carica).</title>
        <authorList>
            <person name="Takahashi T."/>
            <person name="Nishimura K."/>
        </authorList>
    </citation>
    <scope>NUCLEOTIDE SEQUENCE</scope>
</reference>
<protein>
    <recommendedName>
        <fullName evidence="2">Wall-associated receptor kinase C-terminal domain-containing protein</fullName>
    </recommendedName>
</protein>
<name>A0AA87ZXP5_FICCA</name>
<dbReference type="PANTHER" id="PTHR33355:SF1">
    <property type="entry name" value="WALL-ASSOCIATED RECEPTOR KINASE-LIKE 15"/>
    <property type="match status" value="1"/>
</dbReference>
<keyword evidence="1" id="KW-0325">Glycoprotein</keyword>
<sequence length="222" mass="23464">MSTCFSMQPSPSNFGLDRPGPFLPGPSTFILLACSPPTSALSSVSGTGVSSPVCDGNSHLCASLYTCPAVVSLGLPTFPPTNTCCVYSPANLNAKDELDLKGMKCKAYASVVSLGDFATDPGRWEYGVALKYNVGVLESSVVETNCKSCEMSDGVCGYSTENEENSFVCVCNSGFNTTTDCHSGYYVPDDDLFLGDSSAFRPSSCKFLLLLVLLLCFGLTFL</sequence>
<proteinExistence type="predicted"/>
<evidence type="ECO:0000256" key="1">
    <source>
        <dbReference type="ARBA" id="ARBA00023180"/>
    </source>
</evidence>
<dbReference type="Pfam" id="PF14380">
    <property type="entry name" value="WAK_assoc"/>
    <property type="match status" value="1"/>
</dbReference>
<dbReference type="EMBL" id="BTGU01000004">
    <property type="protein sequence ID" value="GMN33826.1"/>
    <property type="molecule type" value="Genomic_DNA"/>
</dbReference>
<accession>A0AA87ZXP5</accession>
<dbReference type="PANTHER" id="PTHR33355">
    <property type="entry name" value="WALL-ASSOCIATED RECEPTOR KINASE CARBOXY-TERMINAL PROTEIN-RELATED"/>
    <property type="match status" value="1"/>
</dbReference>
<dbReference type="AlphaFoldDB" id="A0AA87ZXP5"/>
<evidence type="ECO:0000313" key="4">
    <source>
        <dbReference type="Proteomes" id="UP001187192"/>
    </source>
</evidence>
<organism evidence="3 4">
    <name type="scientific">Ficus carica</name>
    <name type="common">Common fig</name>
    <dbReference type="NCBI Taxonomy" id="3494"/>
    <lineage>
        <taxon>Eukaryota</taxon>
        <taxon>Viridiplantae</taxon>
        <taxon>Streptophyta</taxon>
        <taxon>Embryophyta</taxon>
        <taxon>Tracheophyta</taxon>
        <taxon>Spermatophyta</taxon>
        <taxon>Magnoliopsida</taxon>
        <taxon>eudicotyledons</taxon>
        <taxon>Gunneridae</taxon>
        <taxon>Pentapetalae</taxon>
        <taxon>rosids</taxon>
        <taxon>fabids</taxon>
        <taxon>Rosales</taxon>
        <taxon>Moraceae</taxon>
        <taxon>Ficeae</taxon>
        <taxon>Ficus</taxon>
    </lineage>
</organism>
<comment type="caution">
    <text evidence="3">The sequence shown here is derived from an EMBL/GenBank/DDBJ whole genome shotgun (WGS) entry which is preliminary data.</text>
</comment>
<dbReference type="Proteomes" id="UP001187192">
    <property type="component" value="Unassembled WGS sequence"/>
</dbReference>
<evidence type="ECO:0000259" key="2">
    <source>
        <dbReference type="Pfam" id="PF14380"/>
    </source>
</evidence>
<keyword evidence="4" id="KW-1185">Reference proteome</keyword>
<feature type="domain" description="Wall-associated receptor kinase C-terminal" evidence="2">
    <location>
        <begin position="103"/>
        <end position="173"/>
    </location>
</feature>
<evidence type="ECO:0000313" key="3">
    <source>
        <dbReference type="EMBL" id="GMN33826.1"/>
    </source>
</evidence>
<dbReference type="InterPro" id="IPR032872">
    <property type="entry name" value="WAK_assoc_C"/>
</dbReference>